<evidence type="ECO:0000256" key="6">
    <source>
        <dbReference type="ARBA" id="ARBA00034078"/>
    </source>
</evidence>
<dbReference type="Gene3D" id="1.10.10.1590">
    <property type="entry name" value="NADH-quinone oxidoreductase subunit E"/>
    <property type="match status" value="1"/>
</dbReference>
<evidence type="ECO:0000256" key="7">
    <source>
        <dbReference type="PIRSR" id="PIRSR000216-1"/>
    </source>
</evidence>
<gene>
    <name evidence="8" type="ORF">HYG85_10350</name>
</gene>
<keyword evidence="3 7" id="KW-0479">Metal-binding</keyword>
<accession>A0A8J8SCD2</accession>
<feature type="binding site" evidence="7">
    <location>
        <position position="127"/>
    </location>
    <ligand>
        <name>[2Fe-2S] cluster</name>
        <dbReference type="ChEBI" id="CHEBI:190135"/>
    </ligand>
</feature>
<dbReference type="GO" id="GO:0016491">
    <property type="term" value="F:oxidoreductase activity"/>
    <property type="evidence" value="ECO:0007669"/>
    <property type="project" value="InterPro"/>
</dbReference>
<dbReference type="EMBL" id="CP058561">
    <property type="protein sequence ID" value="QUH29306.1"/>
    <property type="molecule type" value="Genomic_DNA"/>
</dbReference>
<comment type="cofactor">
    <cofactor evidence="6">
        <name>[2Fe-2S] cluster</name>
        <dbReference type="ChEBI" id="CHEBI:190135"/>
    </cofactor>
</comment>
<dbReference type="InterPro" id="IPR042128">
    <property type="entry name" value="NuoE_dom"/>
</dbReference>
<feature type="binding site" evidence="7">
    <location>
        <position position="131"/>
    </location>
    <ligand>
        <name>[2Fe-2S] cluster</name>
        <dbReference type="ChEBI" id="CHEBI:190135"/>
    </ligand>
</feature>
<evidence type="ECO:0000256" key="1">
    <source>
        <dbReference type="ARBA" id="ARBA00010643"/>
    </source>
</evidence>
<dbReference type="GO" id="GO:0046872">
    <property type="term" value="F:metal ion binding"/>
    <property type="evidence" value="ECO:0007669"/>
    <property type="project" value="UniProtKB-KW"/>
</dbReference>
<dbReference type="Pfam" id="PF01257">
    <property type="entry name" value="2Fe-2S_thioredx"/>
    <property type="match status" value="1"/>
</dbReference>
<dbReference type="InterPro" id="IPR036249">
    <property type="entry name" value="Thioredoxin-like_sf"/>
</dbReference>
<name>A0A8J8SCD2_9FIRM</name>
<evidence type="ECO:0000256" key="4">
    <source>
        <dbReference type="ARBA" id="ARBA00023004"/>
    </source>
</evidence>
<keyword evidence="5 7" id="KW-0411">Iron-sulfur</keyword>
<proteinExistence type="inferred from homology"/>
<keyword evidence="2 7" id="KW-0001">2Fe-2S</keyword>
<dbReference type="Proteomes" id="UP000677305">
    <property type="component" value="Chromosome"/>
</dbReference>
<dbReference type="CDD" id="cd03064">
    <property type="entry name" value="TRX_Fd_NuoE"/>
    <property type="match status" value="1"/>
</dbReference>
<comment type="cofactor">
    <cofactor evidence="7">
        <name>[2Fe-2S] cluster</name>
        <dbReference type="ChEBI" id="CHEBI:190135"/>
    </cofactor>
    <text evidence="7">Binds 1 [2Fe-2S] cluster.</text>
</comment>
<dbReference type="PANTHER" id="PTHR43342">
    <property type="entry name" value="NADH-QUINONE OXIDOREDUCTASE, E SUBUNIT"/>
    <property type="match status" value="1"/>
</dbReference>
<dbReference type="PANTHER" id="PTHR43342:SF2">
    <property type="entry name" value="POTENTIAL NAD-REDUCING HYDROGENASE SUBUNIT"/>
    <property type="match status" value="1"/>
</dbReference>
<evidence type="ECO:0000256" key="5">
    <source>
        <dbReference type="ARBA" id="ARBA00023014"/>
    </source>
</evidence>
<dbReference type="SUPFAM" id="SSF52833">
    <property type="entry name" value="Thioredoxin-like"/>
    <property type="match status" value="1"/>
</dbReference>
<reference evidence="8 9" key="1">
    <citation type="submission" date="2020-07" db="EMBL/GenBank/DDBJ databases">
        <title>Vallitalea guaymasensis genome.</title>
        <authorList>
            <person name="Postec A."/>
        </authorList>
    </citation>
    <scope>NUCLEOTIDE SEQUENCE [LARGE SCALE GENOMIC DNA]</scope>
    <source>
        <strain evidence="8 9">Ra1766G1</strain>
    </source>
</reference>
<evidence type="ECO:0000256" key="3">
    <source>
        <dbReference type="ARBA" id="ARBA00022723"/>
    </source>
</evidence>
<feature type="binding site" evidence="7">
    <location>
        <position position="86"/>
    </location>
    <ligand>
        <name>[2Fe-2S] cluster</name>
        <dbReference type="ChEBI" id="CHEBI:190135"/>
    </ligand>
</feature>
<dbReference type="InterPro" id="IPR041921">
    <property type="entry name" value="NuoE_N"/>
</dbReference>
<sequence length="163" mass="18155">MEITIDKNEIENYQKLDEIILKYKDKNGMLIYILKKAQDIFGYLPIKVQSYISEKMDIPISTINGVVSFYSLFSQEPTGKYTIGVCLGTACYVKGASDILEAIKEELGLDVGETTHNKMFTLKATRCIGACGLAPVITINDDVYGRLSPSDIPSIIHKYTKNS</sequence>
<evidence type="ECO:0000313" key="8">
    <source>
        <dbReference type="EMBL" id="QUH29306.1"/>
    </source>
</evidence>
<dbReference type="OrthoDB" id="9807941at2"/>
<dbReference type="InterPro" id="IPR028431">
    <property type="entry name" value="NADP_DH_HndA-like"/>
</dbReference>
<dbReference type="Gene3D" id="3.40.30.10">
    <property type="entry name" value="Glutaredoxin"/>
    <property type="match status" value="1"/>
</dbReference>
<dbReference type="RefSeq" id="WP_113672911.1">
    <property type="nucleotide sequence ID" value="NZ_CAJXUH010000017.1"/>
</dbReference>
<evidence type="ECO:0000256" key="2">
    <source>
        <dbReference type="ARBA" id="ARBA00022714"/>
    </source>
</evidence>
<feature type="binding site" evidence="7">
    <location>
        <position position="91"/>
    </location>
    <ligand>
        <name>[2Fe-2S] cluster</name>
        <dbReference type="ChEBI" id="CHEBI:190135"/>
    </ligand>
</feature>
<organism evidence="8 9">
    <name type="scientific">Vallitalea guaymasensis</name>
    <dbReference type="NCBI Taxonomy" id="1185412"/>
    <lineage>
        <taxon>Bacteria</taxon>
        <taxon>Bacillati</taxon>
        <taxon>Bacillota</taxon>
        <taxon>Clostridia</taxon>
        <taxon>Lachnospirales</taxon>
        <taxon>Vallitaleaceae</taxon>
        <taxon>Vallitalea</taxon>
    </lineage>
</organism>
<dbReference type="GO" id="GO:0051537">
    <property type="term" value="F:2 iron, 2 sulfur cluster binding"/>
    <property type="evidence" value="ECO:0007669"/>
    <property type="project" value="UniProtKB-KW"/>
</dbReference>
<comment type="similarity">
    <text evidence="1">Belongs to the complex I 24 kDa subunit family.</text>
</comment>
<evidence type="ECO:0000313" key="9">
    <source>
        <dbReference type="Proteomes" id="UP000677305"/>
    </source>
</evidence>
<keyword evidence="4 7" id="KW-0408">Iron</keyword>
<dbReference type="PIRSF" id="PIRSF000216">
    <property type="entry name" value="NADH_DH_24kDa"/>
    <property type="match status" value="1"/>
</dbReference>
<dbReference type="AlphaFoldDB" id="A0A8J8SCD2"/>
<protein>
    <submittedName>
        <fullName evidence="8">NAD(P)H-dependent oxidoreductase subunit E</fullName>
    </submittedName>
</protein>
<keyword evidence="9" id="KW-1185">Reference proteome</keyword>
<dbReference type="KEGG" id="vgu:HYG85_10350"/>
<dbReference type="InterPro" id="IPR002023">
    <property type="entry name" value="NuoE-like"/>
</dbReference>